<gene>
    <name evidence="3" type="ORF">GCM10010430_63620</name>
</gene>
<proteinExistence type="inferred from homology"/>
<dbReference type="EMBL" id="BAAATR010000038">
    <property type="protein sequence ID" value="GAA2269384.1"/>
    <property type="molecule type" value="Genomic_DNA"/>
</dbReference>
<comment type="caution">
    <text evidence="3">The sequence shown here is derived from an EMBL/GenBank/DDBJ whole genome shotgun (WGS) entry which is preliminary data.</text>
</comment>
<dbReference type="PANTHER" id="PTHR46268">
    <property type="entry name" value="STRESS RESPONSE PROTEIN NHAX"/>
    <property type="match status" value="1"/>
</dbReference>
<comment type="similarity">
    <text evidence="1">Belongs to the universal stress protein A family.</text>
</comment>
<name>A0ABP5RP26_9ACTN</name>
<evidence type="ECO:0000313" key="4">
    <source>
        <dbReference type="Proteomes" id="UP001500305"/>
    </source>
</evidence>
<reference evidence="4" key="1">
    <citation type="journal article" date="2019" name="Int. J. Syst. Evol. Microbiol.">
        <title>The Global Catalogue of Microorganisms (GCM) 10K type strain sequencing project: providing services to taxonomists for standard genome sequencing and annotation.</title>
        <authorList>
            <consortium name="The Broad Institute Genomics Platform"/>
            <consortium name="The Broad Institute Genome Sequencing Center for Infectious Disease"/>
            <person name="Wu L."/>
            <person name="Ma J."/>
        </authorList>
    </citation>
    <scope>NUCLEOTIDE SEQUENCE [LARGE SCALE GENOMIC DNA]</scope>
    <source>
        <strain evidence="4">JCM 7356</strain>
    </source>
</reference>
<sequence length="288" mass="31371">MTAPSERRPIVLGVDALDRGPLTAAWAADEAARRHLPLRLLHVIAPRFRDPRGYDESFHAELWRAGHQLVEKAASLALERHPELEVSTDVVDGNAGHVLVRESAHAELVVLGSRRLSRLEEMLSAHSVTVPVSARAECPVAVVREAEHVTEDPPYVVVGVDGSPSSAAAVDWAFGLAARRGAALRALWVWHPLPFLPVDEDATLQRLRGMLYEATSGQSERYPEVELLQEVVRGHPVEELGRASTHALALVVGRRGHGGFTGMWLGSVPHGLLHRAHCPVITVPSPPR</sequence>
<organism evidence="3 4">
    <name type="scientific">Kitasatospora cystarginea</name>
    <dbReference type="NCBI Taxonomy" id="58350"/>
    <lineage>
        <taxon>Bacteria</taxon>
        <taxon>Bacillati</taxon>
        <taxon>Actinomycetota</taxon>
        <taxon>Actinomycetes</taxon>
        <taxon>Kitasatosporales</taxon>
        <taxon>Streptomycetaceae</taxon>
        <taxon>Kitasatospora</taxon>
    </lineage>
</organism>
<accession>A0ABP5RP26</accession>
<dbReference type="Proteomes" id="UP001500305">
    <property type="component" value="Unassembled WGS sequence"/>
</dbReference>
<feature type="domain" description="UspA" evidence="2">
    <location>
        <begin position="156"/>
        <end position="284"/>
    </location>
</feature>
<feature type="domain" description="UspA" evidence="2">
    <location>
        <begin position="7"/>
        <end position="144"/>
    </location>
</feature>
<dbReference type="SUPFAM" id="SSF52402">
    <property type="entry name" value="Adenine nucleotide alpha hydrolases-like"/>
    <property type="match status" value="2"/>
</dbReference>
<dbReference type="PANTHER" id="PTHR46268:SF6">
    <property type="entry name" value="UNIVERSAL STRESS PROTEIN UP12"/>
    <property type="match status" value="1"/>
</dbReference>
<protein>
    <submittedName>
        <fullName evidence="3">Universal stress protein</fullName>
    </submittedName>
</protein>
<dbReference type="PRINTS" id="PR01438">
    <property type="entry name" value="UNVRSLSTRESS"/>
</dbReference>
<dbReference type="Pfam" id="PF00582">
    <property type="entry name" value="Usp"/>
    <property type="match status" value="2"/>
</dbReference>
<dbReference type="RefSeq" id="WP_344640001.1">
    <property type="nucleotide sequence ID" value="NZ_BAAATR010000038.1"/>
</dbReference>
<evidence type="ECO:0000256" key="1">
    <source>
        <dbReference type="ARBA" id="ARBA00008791"/>
    </source>
</evidence>
<dbReference type="InterPro" id="IPR006015">
    <property type="entry name" value="Universal_stress_UspA"/>
</dbReference>
<evidence type="ECO:0000259" key="2">
    <source>
        <dbReference type="Pfam" id="PF00582"/>
    </source>
</evidence>
<keyword evidence="4" id="KW-1185">Reference proteome</keyword>
<dbReference type="Gene3D" id="3.40.50.620">
    <property type="entry name" value="HUPs"/>
    <property type="match status" value="2"/>
</dbReference>
<evidence type="ECO:0000313" key="3">
    <source>
        <dbReference type="EMBL" id="GAA2269384.1"/>
    </source>
</evidence>
<dbReference type="InterPro" id="IPR014729">
    <property type="entry name" value="Rossmann-like_a/b/a_fold"/>
</dbReference>
<dbReference type="InterPro" id="IPR006016">
    <property type="entry name" value="UspA"/>
</dbReference>